<protein>
    <submittedName>
        <fullName evidence="2">Uncharacterized protein</fullName>
    </submittedName>
</protein>
<proteinExistence type="predicted"/>
<name>A0AAN6S943_9PEZI</name>
<accession>A0AAN6S943</accession>
<evidence type="ECO:0000313" key="2">
    <source>
        <dbReference type="EMBL" id="KAK3945019.1"/>
    </source>
</evidence>
<gene>
    <name evidence="2" type="ORF">QBC46DRAFT_372531</name>
</gene>
<keyword evidence="3" id="KW-1185">Reference proteome</keyword>
<comment type="caution">
    <text evidence="2">The sequence shown here is derived from an EMBL/GenBank/DDBJ whole genome shotgun (WGS) entry which is preliminary data.</text>
</comment>
<sequence length="337" mass="37632">MNDRHAPRTTVRKRRVNSDAPDPIEATANWLDGLLKENTAEGRRVMSPTTEANVRALLEAYQQAGNAPPETRAELIQAETLTTIRREIDRRLVADAKYAEARWKLEKLEKDAWFLRYGDYHATTLGAVWTEARRIAEEAKAEASAATSSARTTSPVPVVKTPEELALADFLSQPWITIDQTLRKEEVAAAFIPPGPPPTPMTDLVKKLISFLPDAIYQDVRSSIALYAHRNSMAQGHAGTLASSRKFYELAGKLNTDLVDLMRKRDMSEEVRESTRVAIVGTIALYFKDFERDELSGEPLVLRAVANGGWQVHPRAQPKDTDPSWAHLIGPIIEQLN</sequence>
<dbReference type="AlphaFoldDB" id="A0AAN6S943"/>
<evidence type="ECO:0000256" key="1">
    <source>
        <dbReference type="SAM" id="MobiDB-lite"/>
    </source>
</evidence>
<dbReference type="Proteomes" id="UP001303473">
    <property type="component" value="Unassembled WGS sequence"/>
</dbReference>
<organism evidence="2 3">
    <name type="scientific">Diplogelasinospora grovesii</name>
    <dbReference type="NCBI Taxonomy" id="303347"/>
    <lineage>
        <taxon>Eukaryota</taxon>
        <taxon>Fungi</taxon>
        <taxon>Dikarya</taxon>
        <taxon>Ascomycota</taxon>
        <taxon>Pezizomycotina</taxon>
        <taxon>Sordariomycetes</taxon>
        <taxon>Sordariomycetidae</taxon>
        <taxon>Sordariales</taxon>
        <taxon>Diplogelasinosporaceae</taxon>
        <taxon>Diplogelasinospora</taxon>
    </lineage>
</organism>
<evidence type="ECO:0000313" key="3">
    <source>
        <dbReference type="Proteomes" id="UP001303473"/>
    </source>
</evidence>
<reference evidence="3" key="1">
    <citation type="journal article" date="2023" name="Mol. Phylogenet. Evol.">
        <title>Genome-scale phylogeny and comparative genomics of the fungal order Sordariales.</title>
        <authorList>
            <person name="Hensen N."/>
            <person name="Bonometti L."/>
            <person name="Westerberg I."/>
            <person name="Brannstrom I.O."/>
            <person name="Guillou S."/>
            <person name="Cros-Aarteil S."/>
            <person name="Calhoun S."/>
            <person name="Haridas S."/>
            <person name="Kuo A."/>
            <person name="Mondo S."/>
            <person name="Pangilinan J."/>
            <person name="Riley R."/>
            <person name="LaButti K."/>
            <person name="Andreopoulos B."/>
            <person name="Lipzen A."/>
            <person name="Chen C."/>
            <person name="Yan M."/>
            <person name="Daum C."/>
            <person name="Ng V."/>
            <person name="Clum A."/>
            <person name="Steindorff A."/>
            <person name="Ohm R.A."/>
            <person name="Martin F."/>
            <person name="Silar P."/>
            <person name="Natvig D.O."/>
            <person name="Lalanne C."/>
            <person name="Gautier V."/>
            <person name="Ament-Velasquez S.L."/>
            <person name="Kruys A."/>
            <person name="Hutchinson M.I."/>
            <person name="Powell A.J."/>
            <person name="Barry K."/>
            <person name="Miller A.N."/>
            <person name="Grigoriev I.V."/>
            <person name="Debuchy R."/>
            <person name="Gladieux P."/>
            <person name="Hiltunen Thoren M."/>
            <person name="Johannesson H."/>
        </authorList>
    </citation>
    <scope>NUCLEOTIDE SEQUENCE [LARGE SCALE GENOMIC DNA]</scope>
    <source>
        <strain evidence="3">CBS 340.73</strain>
    </source>
</reference>
<feature type="region of interest" description="Disordered" evidence="1">
    <location>
        <begin position="1"/>
        <end position="23"/>
    </location>
</feature>
<dbReference type="EMBL" id="MU853756">
    <property type="protein sequence ID" value="KAK3945019.1"/>
    <property type="molecule type" value="Genomic_DNA"/>
</dbReference>